<evidence type="ECO:0000256" key="1">
    <source>
        <dbReference type="SAM" id="SignalP"/>
    </source>
</evidence>
<evidence type="ECO:0000313" key="3">
    <source>
        <dbReference type="Proteomes" id="UP001595907"/>
    </source>
</evidence>
<dbReference type="RefSeq" id="WP_379708967.1">
    <property type="nucleotide sequence ID" value="NZ_JBHSCZ010000002.1"/>
</dbReference>
<proteinExistence type="predicted"/>
<organism evidence="2 3">
    <name type="scientific">Ferruginibacter yonginensis</name>
    <dbReference type="NCBI Taxonomy" id="1310416"/>
    <lineage>
        <taxon>Bacteria</taxon>
        <taxon>Pseudomonadati</taxon>
        <taxon>Bacteroidota</taxon>
        <taxon>Chitinophagia</taxon>
        <taxon>Chitinophagales</taxon>
        <taxon>Chitinophagaceae</taxon>
        <taxon>Ferruginibacter</taxon>
    </lineage>
</organism>
<name>A0ABV8QUB2_9BACT</name>
<comment type="caution">
    <text evidence="2">The sequence shown here is derived from an EMBL/GenBank/DDBJ whole genome shotgun (WGS) entry which is preliminary data.</text>
</comment>
<feature type="chain" id="PRO_5046398869" evidence="1">
    <location>
        <begin position="21"/>
        <end position="271"/>
    </location>
</feature>
<feature type="signal peptide" evidence="1">
    <location>
        <begin position="1"/>
        <end position="20"/>
    </location>
</feature>
<keyword evidence="3" id="KW-1185">Reference proteome</keyword>
<sequence length="271" mass="31115">MKKVCLFFIITLFFNIYVNAQTQRTLKQVLVLQMPKTIDDDMPGTTGSSVAWHPIFKKYYACFAGNVEYPFGVFDEKGNLLSDPNLSCNNDVRGLWYSPINRTIAGNAYNDGGWFEYKLDNKGMVKETKTVLEKMNQPEEQSVGCYNTAENKILFLDGPVIKQYDTKGYAEKTIDIYWGQSKKPQEATMFDELPVEYNTRNIVYAAKPQSMIGALNIDNNSVEWYSLKTGLLIRKDNLPQSAPAPESFNFAYANDIVWLFDKENRRWLGYK</sequence>
<gene>
    <name evidence="2" type="ORF">ACFOWM_08825</name>
</gene>
<reference evidence="3" key="1">
    <citation type="journal article" date="2019" name="Int. J. Syst. Evol. Microbiol.">
        <title>The Global Catalogue of Microorganisms (GCM) 10K type strain sequencing project: providing services to taxonomists for standard genome sequencing and annotation.</title>
        <authorList>
            <consortium name="The Broad Institute Genomics Platform"/>
            <consortium name="The Broad Institute Genome Sequencing Center for Infectious Disease"/>
            <person name="Wu L."/>
            <person name="Ma J."/>
        </authorList>
    </citation>
    <scope>NUCLEOTIDE SEQUENCE [LARGE SCALE GENOMIC DNA]</scope>
    <source>
        <strain evidence="3">CECT 8289</strain>
    </source>
</reference>
<keyword evidence="1" id="KW-0732">Signal</keyword>
<dbReference type="Proteomes" id="UP001595907">
    <property type="component" value="Unassembled WGS sequence"/>
</dbReference>
<dbReference type="EMBL" id="JBHSCZ010000002">
    <property type="protein sequence ID" value="MFC4262978.1"/>
    <property type="molecule type" value="Genomic_DNA"/>
</dbReference>
<protein>
    <submittedName>
        <fullName evidence="2">Uncharacterized protein</fullName>
    </submittedName>
</protein>
<accession>A0ABV8QUB2</accession>
<evidence type="ECO:0000313" key="2">
    <source>
        <dbReference type="EMBL" id="MFC4262978.1"/>
    </source>
</evidence>